<dbReference type="Pfam" id="PF00612">
    <property type="entry name" value="IQ"/>
    <property type="match status" value="2"/>
</dbReference>
<dbReference type="Proteomes" id="UP001327560">
    <property type="component" value="Chromosome 4"/>
</dbReference>
<comment type="subcellular location">
    <subcellularLocation>
        <location evidence="1">Nucleus</location>
    </subcellularLocation>
</comment>
<proteinExistence type="inferred from homology"/>
<dbReference type="EMBL" id="CP136893">
    <property type="protein sequence ID" value="WOL03728.1"/>
    <property type="molecule type" value="Genomic_DNA"/>
</dbReference>
<dbReference type="PANTHER" id="PTHR23335">
    <property type="entry name" value="CALMODULIN-BINDING TRANSCRIPTION ACTIVATOR CAMTA"/>
    <property type="match status" value="1"/>
</dbReference>
<dbReference type="InterPro" id="IPR002110">
    <property type="entry name" value="Ankyrin_rpt"/>
</dbReference>
<evidence type="ECO:0000313" key="10">
    <source>
        <dbReference type="Proteomes" id="UP001327560"/>
    </source>
</evidence>
<organism evidence="9 10">
    <name type="scientific">Canna indica</name>
    <name type="common">Indian-shot</name>
    <dbReference type="NCBI Taxonomy" id="4628"/>
    <lineage>
        <taxon>Eukaryota</taxon>
        <taxon>Viridiplantae</taxon>
        <taxon>Streptophyta</taxon>
        <taxon>Embryophyta</taxon>
        <taxon>Tracheophyta</taxon>
        <taxon>Spermatophyta</taxon>
        <taxon>Magnoliopsida</taxon>
        <taxon>Liliopsida</taxon>
        <taxon>Zingiberales</taxon>
        <taxon>Cannaceae</taxon>
        <taxon>Canna</taxon>
    </lineage>
</organism>
<dbReference type="Pfam" id="PF12796">
    <property type="entry name" value="Ank_2"/>
    <property type="match status" value="1"/>
</dbReference>
<dbReference type="GO" id="GO:0003712">
    <property type="term" value="F:transcription coregulator activity"/>
    <property type="evidence" value="ECO:0007669"/>
    <property type="project" value="TreeGrafter"/>
</dbReference>
<dbReference type="InterPro" id="IPR002909">
    <property type="entry name" value="IPT_dom"/>
</dbReference>
<dbReference type="InterPro" id="IPR027417">
    <property type="entry name" value="P-loop_NTPase"/>
</dbReference>
<dbReference type="AlphaFoldDB" id="A0AAQ3KAP0"/>
<gene>
    <name evidence="9" type="ORF">Cni_G12448</name>
</gene>
<dbReference type="InterPro" id="IPR014756">
    <property type="entry name" value="Ig_E-set"/>
</dbReference>
<evidence type="ECO:0000256" key="5">
    <source>
        <dbReference type="ARBA" id="ARBA00023163"/>
    </source>
</evidence>
<evidence type="ECO:0000256" key="4">
    <source>
        <dbReference type="ARBA" id="ARBA00023159"/>
    </source>
</evidence>
<dbReference type="SUPFAM" id="SSF48403">
    <property type="entry name" value="Ankyrin repeat"/>
    <property type="match status" value="1"/>
</dbReference>
<feature type="domain" description="CG-1" evidence="8">
    <location>
        <begin position="13"/>
        <end position="139"/>
    </location>
</feature>
<dbReference type="PROSITE" id="PS51437">
    <property type="entry name" value="CG_1"/>
    <property type="match status" value="1"/>
</dbReference>
<dbReference type="Gene3D" id="1.25.40.20">
    <property type="entry name" value="Ankyrin repeat-containing domain"/>
    <property type="match status" value="1"/>
</dbReference>
<comment type="similarity">
    <text evidence="2">Belongs to the CAMTA family.</text>
</comment>
<keyword evidence="6" id="KW-0539">Nucleus</keyword>
<dbReference type="GO" id="GO:0006357">
    <property type="term" value="P:regulation of transcription by RNA polymerase II"/>
    <property type="evidence" value="ECO:0007669"/>
    <property type="project" value="TreeGrafter"/>
</dbReference>
<dbReference type="PROSITE" id="PS50096">
    <property type="entry name" value="IQ"/>
    <property type="match status" value="3"/>
</dbReference>
<keyword evidence="3 7" id="KW-0040">ANK repeat</keyword>
<dbReference type="PROSITE" id="PS50088">
    <property type="entry name" value="ANK_REPEAT"/>
    <property type="match status" value="1"/>
</dbReference>
<dbReference type="GO" id="GO:0005634">
    <property type="term" value="C:nucleus"/>
    <property type="evidence" value="ECO:0007669"/>
    <property type="project" value="UniProtKB-SubCell"/>
</dbReference>
<dbReference type="SUPFAM" id="SSF52540">
    <property type="entry name" value="P-loop containing nucleoside triphosphate hydrolases"/>
    <property type="match status" value="1"/>
</dbReference>
<sequence length="925" mass="103450">MDASQQPVTDIDISKLIQEAQNRWLKPAEVLYILQNHGNFEITQKPSHLPPSGSLFLFNRRVLRYFRNDGHSWRKKANGKTIREGHERLKVGNSEALNCYYAHGEQNSSFQRRSYWMLDPAYEHIVLVHYREVLKERYMLESNLSISNGSSSTLRYSTSVNNDQAERVPSHNSEINEPFQNSCCPGSVEEVSSKFGAGSIVSHLTRMERSESCNQLSLPEMNEALRKLEEQLNLDRDEEGGFVSSKNELLPCCDGTVEAHELQLLKYGTRNFQEETDELKQMLNGYFEDGMQCNSIFNSSDGMEWPQELSFSQCYDSEVNATGTNCVPQIQGTDRTSAEAEDSVFTPCLLDILCDSSPIEAPPQTDSSLALPQGYLFIIREVSPEWAFSSASTKVIIVGDFLCDPAKCTWSVLFGDIEVPLEMVQNGVFRCQTPQHSAGKVKLFITSGNRKTCSEAHDFEFCEKLENTSTINPSPQVDAMKSSEELTLLVNLVQLLSSGHSTSVTQDIELEPEANPLSKLKGSRDQLELINKSILSGSEPSGKILDAILQELLKDKFDQWLSSKHLGDADDGCLLSKNEQCIIHMISGLGYQWALRPILNSGTCINYRDSNGWTALHWAASLGREEMVAALLAAGASAGALTNPNAQDPAGKPPASLAVSNGHKGLAGYLSEAALTSHLFSLTTEKTRSLEGPAYVESNSGVDNISERRAYLQGGTDDQLSLKDSLAAVRNATQAVARIQAAFRAHSFRMKEQKTALVQGNDMSLTDIHGFAVASRSRKAFLGFRDQKMDKAAVSIQKNYRCWKRRKEFVHLRTNVVKIQAHVRAHLARKKYKEFLRSVGILEKIMLRWYRRGVGLRGFRAEPESMNEDEEDDINKVFRKQKVDKALDEALSRVISVVDSPEARQQYRRMLESYQQAKAELSQCG</sequence>
<dbReference type="GO" id="GO:0003690">
    <property type="term" value="F:double-stranded DNA binding"/>
    <property type="evidence" value="ECO:0007669"/>
    <property type="project" value="TreeGrafter"/>
</dbReference>
<evidence type="ECO:0000259" key="8">
    <source>
        <dbReference type="PROSITE" id="PS51437"/>
    </source>
</evidence>
<keyword evidence="10" id="KW-1185">Reference proteome</keyword>
<dbReference type="InterPro" id="IPR036770">
    <property type="entry name" value="Ankyrin_rpt-contain_sf"/>
</dbReference>
<dbReference type="SMART" id="SM01076">
    <property type="entry name" value="CG-1"/>
    <property type="match status" value="1"/>
</dbReference>
<keyword evidence="4" id="KW-0010">Activator</keyword>
<evidence type="ECO:0000313" key="9">
    <source>
        <dbReference type="EMBL" id="WOL03728.1"/>
    </source>
</evidence>
<dbReference type="SUPFAM" id="SSF81296">
    <property type="entry name" value="E set domains"/>
    <property type="match status" value="1"/>
</dbReference>
<evidence type="ECO:0000256" key="6">
    <source>
        <dbReference type="ARBA" id="ARBA00023242"/>
    </source>
</evidence>
<feature type="repeat" description="ANK" evidence="7">
    <location>
        <begin position="611"/>
        <end position="643"/>
    </location>
</feature>
<reference evidence="9 10" key="1">
    <citation type="submission" date="2023-10" db="EMBL/GenBank/DDBJ databases">
        <title>Chromosome-scale genome assembly provides insights into flower coloration mechanisms of Canna indica.</title>
        <authorList>
            <person name="Li C."/>
        </authorList>
    </citation>
    <scope>NUCLEOTIDE SEQUENCE [LARGE SCALE GENOMIC DNA]</scope>
    <source>
        <tissue evidence="9">Flower</tissue>
    </source>
</reference>
<dbReference type="Pfam" id="PF03859">
    <property type="entry name" value="CG-1"/>
    <property type="match status" value="1"/>
</dbReference>
<dbReference type="PROSITE" id="PS50297">
    <property type="entry name" value="ANK_REP_REGION"/>
    <property type="match status" value="1"/>
</dbReference>
<accession>A0AAQ3KAP0</accession>
<dbReference type="InterPro" id="IPR000048">
    <property type="entry name" value="IQ_motif_EF-hand-BS"/>
</dbReference>
<dbReference type="Pfam" id="PF01833">
    <property type="entry name" value="TIG"/>
    <property type="match status" value="1"/>
</dbReference>
<dbReference type="PANTHER" id="PTHR23335:SF35">
    <property type="entry name" value="OS01G0923600 PROTEIN"/>
    <property type="match status" value="1"/>
</dbReference>
<dbReference type="SMART" id="SM00248">
    <property type="entry name" value="ANK"/>
    <property type="match status" value="2"/>
</dbReference>
<evidence type="ECO:0000256" key="7">
    <source>
        <dbReference type="PROSITE-ProRule" id="PRU00023"/>
    </source>
</evidence>
<dbReference type="Gene3D" id="1.20.5.190">
    <property type="match status" value="1"/>
</dbReference>
<keyword evidence="5" id="KW-0804">Transcription</keyword>
<evidence type="ECO:0000256" key="2">
    <source>
        <dbReference type="ARBA" id="ARBA00008267"/>
    </source>
</evidence>
<protein>
    <submittedName>
        <fullName evidence="9">Calmodulin-binding transcription activator 4-like isoform X1</fullName>
    </submittedName>
</protein>
<dbReference type="InterPro" id="IPR013783">
    <property type="entry name" value="Ig-like_fold"/>
</dbReference>
<dbReference type="Gene3D" id="2.60.40.10">
    <property type="entry name" value="Immunoglobulins"/>
    <property type="match status" value="1"/>
</dbReference>
<name>A0AAQ3KAP0_9LILI</name>
<dbReference type="InterPro" id="IPR005559">
    <property type="entry name" value="CG-1_dom"/>
</dbReference>
<dbReference type="SMART" id="SM00015">
    <property type="entry name" value="IQ"/>
    <property type="match status" value="3"/>
</dbReference>
<dbReference type="CDD" id="cd00603">
    <property type="entry name" value="IPT_PCSR"/>
    <property type="match status" value="1"/>
</dbReference>
<evidence type="ECO:0000256" key="3">
    <source>
        <dbReference type="ARBA" id="ARBA00023043"/>
    </source>
</evidence>
<evidence type="ECO:0000256" key="1">
    <source>
        <dbReference type="ARBA" id="ARBA00004123"/>
    </source>
</evidence>